<protein>
    <recommendedName>
        <fullName evidence="3">Putative hydro-lyase DDK22_16150</fullName>
        <ecNumber evidence="3">4.2.1.-</ecNumber>
    </recommendedName>
</protein>
<reference evidence="4 5" key="1">
    <citation type="submission" date="2018-04" db="EMBL/GenBank/DDBJ databases">
        <title>Cupriavidus necator CR12 genome sequencing and assembly.</title>
        <authorList>
            <person name="Ben Fekih I."/>
            <person name="Mazhar H.S."/>
            <person name="Bello S.K."/>
            <person name="Rensing C."/>
        </authorList>
    </citation>
    <scope>NUCLEOTIDE SEQUENCE [LARGE SCALE GENOMIC DNA]</scope>
    <source>
        <strain evidence="4 5">CR12</strain>
    </source>
</reference>
<keyword evidence="2 3" id="KW-0456">Lyase</keyword>
<organism evidence="4 5">
    <name type="scientific">Cupriavidus necator</name>
    <name type="common">Alcaligenes eutrophus</name>
    <name type="synonym">Ralstonia eutropha</name>
    <dbReference type="NCBI Taxonomy" id="106590"/>
    <lineage>
        <taxon>Bacteria</taxon>
        <taxon>Pseudomonadati</taxon>
        <taxon>Pseudomonadota</taxon>
        <taxon>Betaproteobacteria</taxon>
        <taxon>Burkholderiales</taxon>
        <taxon>Burkholderiaceae</taxon>
        <taxon>Cupriavidus</taxon>
    </lineage>
</organism>
<dbReference type="Gene3D" id="3.30.2040.10">
    <property type="entry name" value="PSTPO5379-like domain"/>
    <property type="match status" value="1"/>
</dbReference>
<dbReference type="PANTHER" id="PTHR32022">
    <property type="entry name" value="D-GLUTAMATE CYCLASE, MITOCHONDRIAL"/>
    <property type="match status" value="1"/>
</dbReference>
<dbReference type="InterPro" id="IPR038021">
    <property type="entry name" value="Putative_hydro-lyase"/>
</dbReference>
<dbReference type="Gene3D" id="3.40.1640.10">
    <property type="entry name" value="PSTPO5379-like"/>
    <property type="match status" value="1"/>
</dbReference>
<comment type="similarity">
    <text evidence="1 3">Belongs to the D-glutamate cyclase family.</text>
</comment>
<gene>
    <name evidence="4" type="ORF">DDK22_16150</name>
</gene>
<dbReference type="InterPro" id="IPR016938">
    <property type="entry name" value="UPF0317"/>
</dbReference>
<dbReference type="FunFam" id="3.30.2040.10:FF:000001">
    <property type="entry name" value="D-glutamate cyclase, mitochondrial"/>
    <property type="match status" value="1"/>
</dbReference>
<dbReference type="PIRSF" id="PIRSF029755">
    <property type="entry name" value="UCP029755"/>
    <property type="match status" value="1"/>
</dbReference>
<evidence type="ECO:0000313" key="4">
    <source>
        <dbReference type="EMBL" id="RCJ07509.1"/>
    </source>
</evidence>
<dbReference type="AlphaFoldDB" id="A0A367PI09"/>
<comment type="caution">
    <text evidence="4">The sequence shown here is derived from an EMBL/GenBank/DDBJ whole genome shotgun (WGS) entry which is preliminary data.</text>
</comment>
<evidence type="ECO:0000313" key="5">
    <source>
        <dbReference type="Proteomes" id="UP000253501"/>
    </source>
</evidence>
<dbReference type="HAMAP" id="MF_01830">
    <property type="entry name" value="Hydro_lyase"/>
    <property type="match status" value="1"/>
</dbReference>
<dbReference type="RefSeq" id="WP_114132759.1">
    <property type="nucleotide sequence ID" value="NZ_CP068434.1"/>
</dbReference>
<dbReference type="Proteomes" id="UP000253501">
    <property type="component" value="Unassembled WGS sequence"/>
</dbReference>
<dbReference type="EC" id="4.2.1.-" evidence="3"/>
<evidence type="ECO:0000256" key="3">
    <source>
        <dbReference type="HAMAP-Rule" id="MF_01830"/>
    </source>
</evidence>
<name>A0A367PI09_CUPNE</name>
<evidence type="ECO:0000256" key="2">
    <source>
        <dbReference type="ARBA" id="ARBA00023239"/>
    </source>
</evidence>
<dbReference type="SUPFAM" id="SSF160920">
    <property type="entry name" value="PSTPO5379-like"/>
    <property type="match status" value="1"/>
</dbReference>
<sequence length="270" mass="28535">MNDATVALPGWAASPATARAAIRSGAWRGHTAGMAPGRVQGNLMILPRQWADDFLGYCRANPVPCPLIGMTEPGSPLVPALGEDIDLRTDVPRYRVWRDGKLAAECGDIGALWRDDFVGFVLGCSLSFEDALQRAGLAVRHVDEGKVVPMYRTSIETTPVGPFRGPMVVSMRPYTPAQAARASEICAALPAAHGKPVHAGDPSVIGIADVNRPDEGEPTAILPGEIPVFWGCGVTPQAAAVQARLPLCITHAPGYMLVGDVAIEDVTLMP</sequence>
<dbReference type="PANTHER" id="PTHR32022:SF10">
    <property type="entry name" value="D-GLUTAMATE CYCLASE, MITOCHONDRIAL"/>
    <property type="match status" value="1"/>
</dbReference>
<accession>A0A367PI09</accession>
<dbReference type="GO" id="GO:0016829">
    <property type="term" value="F:lyase activity"/>
    <property type="evidence" value="ECO:0007669"/>
    <property type="project" value="UniProtKB-KW"/>
</dbReference>
<dbReference type="NCBIfam" id="NF003969">
    <property type="entry name" value="PRK05463.1"/>
    <property type="match status" value="1"/>
</dbReference>
<evidence type="ECO:0000256" key="1">
    <source>
        <dbReference type="ARBA" id="ARBA00007896"/>
    </source>
</evidence>
<dbReference type="EMBL" id="QDHA01000037">
    <property type="protein sequence ID" value="RCJ07509.1"/>
    <property type="molecule type" value="Genomic_DNA"/>
</dbReference>
<dbReference type="Pfam" id="PF07286">
    <property type="entry name" value="D-Glu_cyclase"/>
    <property type="match status" value="1"/>
</dbReference>
<proteinExistence type="inferred from homology"/>
<dbReference type="InterPro" id="IPR009906">
    <property type="entry name" value="D-Glu_cyclase"/>
</dbReference>